<comment type="caution">
    <text evidence="1">The sequence shown here is derived from an EMBL/GenBank/DDBJ whole genome shotgun (WGS) entry which is preliminary data.</text>
</comment>
<organism evidence="1">
    <name type="scientific">marine sediment metagenome</name>
    <dbReference type="NCBI Taxonomy" id="412755"/>
    <lineage>
        <taxon>unclassified sequences</taxon>
        <taxon>metagenomes</taxon>
        <taxon>ecological metagenomes</taxon>
    </lineage>
</organism>
<reference evidence="1" key="1">
    <citation type="journal article" date="2014" name="Front. Microbiol.">
        <title>High frequency of phylogenetically diverse reductive dehalogenase-homologous genes in deep subseafloor sedimentary metagenomes.</title>
        <authorList>
            <person name="Kawai M."/>
            <person name="Futagami T."/>
            <person name="Toyoda A."/>
            <person name="Takaki Y."/>
            <person name="Nishi S."/>
            <person name="Hori S."/>
            <person name="Arai W."/>
            <person name="Tsubouchi T."/>
            <person name="Morono Y."/>
            <person name="Uchiyama I."/>
            <person name="Ito T."/>
            <person name="Fujiyama A."/>
            <person name="Inagaki F."/>
            <person name="Takami H."/>
        </authorList>
    </citation>
    <scope>NUCLEOTIDE SEQUENCE</scope>
    <source>
        <strain evidence="1">Expedition CK06-06</strain>
    </source>
</reference>
<evidence type="ECO:0000313" key="1">
    <source>
        <dbReference type="EMBL" id="GAH17276.1"/>
    </source>
</evidence>
<sequence>MNTGTMTLDQIRIEGLKALERHLGPEGMIRFLQQFETGRGDYTKERHKWLKETSVETLAKKIVKQRTKKGGTPIS</sequence>
<dbReference type="EMBL" id="BART01031772">
    <property type="protein sequence ID" value="GAH17276.1"/>
    <property type="molecule type" value="Genomic_DNA"/>
</dbReference>
<gene>
    <name evidence="1" type="ORF">S01H4_55108</name>
</gene>
<name>X1D926_9ZZZZ</name>
<accession>X1D926</accession>
<proteinExistence type="predicted"/>
<dbReference type="AlphaFoldDB" id="X1D926"/>
<protein>
    <submittedName>
        <fullName evidence="1">Uncharacterized protein</fullName>
    </submittedName>
</protein>